<dbReference type="PANTHER" id="PTHR46082:SF11">
    <property type="entry name" value="AAA+ ATPASE DOMAIN-CONTAINING PROTEIN-RELATED"/>
    <property type="match status" value="1"/>
</dbReference>
<dbReference type="AlphaFoldDB" id="A0AAD9ZFL3"/>
<dbReference type="Gene3D" id="3.40.50.1580">
    <property type="entry name" value="Nucleoside phosphorylase domain"/>
    <property type="match status" value="1"/>
</dbReference>
<dbReference type="GO" id="GO:0009116">
    <property type="term" value="P:nucleoside metabolic process"/>
    <property type="evidence" value="ECO:0007669"/>
    <property type="project" value="InterPro"/>
</dbReference>
<sequence>MLRTGRAGTTSAAVVATQILSTFTGIRFGLMVGVGGGVPSEENGVRLDDVVICKPTASFGGVIQYDNGKTELEGRIARIGSLNQPPDQDKLFKPEYPHPEDKFTCADCDDDEKISRTEPERLPDQPLIHYGLIASGNQVMRDEITRETLRKELNILCFEMEAAGLMNTFPCLMIRGICDYADSHKNRIWQPYAAATAAAYAKELLCIIPGPQVSHTRTATEVMPKHGEWSQLGA</sequence>
<gene>
    <name evidence="2" type="ORF">OEA41_000233</name>
</gene>
<organism evidence="2 3">
    <name type="scientific">Lepraria neglecta</name>
    <dbReference type="NCBI Taxonomy" id="209136"/>
    <lineage>
        <taxon>Eukaryota</taxon>
        <taxon>Fungi</taxon>
        <taxon>Dikarya</taxon>
        <taxon>Ascomycota</taxon>
        <taxon>Pezizomycotina</taxon>
        <taxon>Lecanoromycetes</taxon>
        <taxon>OSLEUM clade</taxon>
        <taxon>Lecanoromycetidae</taxon>
        <taxon>Lecanorales</taxon>
        <taxon>Lecanorineae</taxon>
        <taxon>Stereocaulaceae</taxon>
        <taxon>Lepraria</taxon>
    </lineage>
</organism>
<dbReference type="PANTHER" id="PTHR46082">
    <property type="entry name" value="ATP/GTP-BINDING PROTEIN-RELATED"/>
    <property type="match status" value="1"/>
</dbReference>
<evidence type="ECO:0000313" key="2">
    <source>
        <dbReference type="EMBL" id="KAK3178100.1"/>
    </source>
</evidence>
<dbReference type="InterPro" id="IPR035994">
    <property type="entry name" value="Nucleoside_phosphorylase_sf"/>
</dbReference>
<evidence type="ECO:0000259" key="1">
    <source>
        <dbReference type="Pfam" id="PF01048"/>
    </source>
</evidence>
<dbReference type="Pfam" id="PF01048">
    <property type="entry name" value="PNP_UDP_1"/>
    <property type="match status" value="1"/>
</dbReference>
<dbReference type="InterPro" id="IPR053137">
    <property type="entry name" value="NLR-like"/>
</dbReference>
<dbReference type="EMBL" id="JASNWA010000003">
    <property type="protein sequence ID" value="KAK3178100.1"/>
    <property type="molecule type" value="Genomic_DNA"/>
</dbReference>
<proteinExistence type="predicted"/>
<dbReference type="InterPro" id="IPR000845">
    <property type="entry name" value="Nucleoside_phosphorylase_d"/>
</dbReference>
<dbReference type="Proteomes" id="UP001276659">
    <property type="component" value="Unassembled WGS sequence"/>
</dbReference>
<name>A0AAD9ZFL3_9LECA</name>
<protein>
    <recommendedName>
        <fullName evidence="1">Nucleoside phosphorylase domain-containing protein</fullName>
    </recommendedName>
</protein>
<accession>A0AAD9ZFL3</accession>
<keyword evidence="3" id="KW-1185">Reference proteome</keyword>
<dbReference type="SUPFAM" id="SSF53167">
    <property type="entry name" value="Purine and uridine phosphorylases"/>
    <property type="match status" value="1"/>
</dbReference>
<evidence type="ECO:0000313" key="3">
    <source>
        <dbReference type="Proteomes" id="UP001276659"/>
    </source>
</evidence>
<dbReference type="GO" id="GO:0003824">
    <property type="term" value="F:catalytic activity"/>
    <property type="evidence" value="ECO:0007669"/>
    <property type="project" value="InterPro"/>
</dbReference>
<reference evidence="2" key="1">
    <citation type="submission" date="2022-11" db="EMBL/GenBank/DDBJ databases">
        <title>Chromosomal genome sequence assembly and mating type (MAT) locus characterization of the leprose asexual lichenized fungus Lepraria neglecta (Nyl.) Erichsen.</title>
        <authorList>
            <person name="Allen J.L."/>
            <person name="Pfeffer B."/>
        </authorList>
    </citation>
    <scope>NUCLEOTIDE SEQUENCE</scope>
    <source>
        <strain evidence="2">Allen 5258</strain>
    </source>
</reference>
<comment type="caution">
    <text evidence="2">The sequence shown here is derived from an EMBL/GenBank/DDBJ whole genome shotgun (WGS) entry which is preliminary data.</text>
</comment>
<feature type="domain" description="Nucleoside phosphorylase" evidence="1">
    <location>
        <begin position="3"/>
        <end position="184"/>
    </location>
</feature>